<organism evidence="7 8">
    <name type="scientific">Lentithecium fluviatile CBS 122367</name>
    <dbReference type="NCBI Taxonomy" id="1168545"/>
    <lineage>
        <taxon>Eukaryota</taxon>
        <taxon>Fungi</taxon>
        <taxon>Dikarya</taxon>
        <taxon>Ascomycota</taxon>
        <taxon>Pezizomycotina</taxon>
        <taxon>Dothideomycetes</taxon>
        <taxon>Pleosporomycetidae</taxon>
        <taxon>Pleosporales</taxon>
        <taxon>Massarineae</taxon>
        <taxon>Lentitheciaceae</taxon>
        <taxon>Lentithecium</taxon>
    </lineage>
</organism>
<feature type="chain" id="PRO_5026343035" evidence="5">
    <location>
        <begin position="19"/>
        <end position="511"/>
    </location>
</feature>
<dbReference type="Proteomes" id="UP000799291">
    <property type="component" value="Unassembled WGS sequence"/>
</dbReference>
<keyword evidence="2" id="KW-0285">Flavoprotein</keyword>
<dbReference type="InterPro" id="IPR036318">
    <property type="entry name" value="FAD-bd_PCMH-like_sf"/>
</dbReference>
<dbReference type="SUPFAM" id="SSF56176">
    <property type="entry name" value="FAD-binding/transporter-associated domain-like"/>
    <property type="match status" value="1"/>
</dbReference>
<dbReference type="InterPro" id="IPR006094">
    <property type="entry name" value="Oxid_FAD_bind_N"/>
</dbReference>
<dbReference type="Pfam" id="PF01565">
    <property type="entry name" value="FAD_binding_4"/>
    <property type="match status" value="1"/>
</dbReference>
<evidence type="ECO:0000256" key="1">
    <source>
        <dbReference type="ARBA" id="ARBA00005466"/>
    </source>
</evidence>
<dbReference type="AlphaFoldDB" id="A0A6G1J5J9"/>
<dbReference type="PANTHER" id="PTHR42973:SF28">
    <property type="entry name" value="FAD-BINDING PCMH-TYPE DOMAIN-CONTAINING PROTEIN"/>
    <property type="match status" value="1"/>
</dbReference>
<feature type="signal peptide" evidence="5">
    <location>
        <begin position="1"/>
        <end position="18"/>
    </location>
</feature>
<accession>A0A6G1J5J9</accession>
<keyword evidence="4" id="KW-0560">Oxidoreductase</keyword>
<dbReference type="InterPro" id="IPR016166">
    <property type="entry name" value="FAD-bd_PCMH"/>
</dbReference>
<dbReference type="PROSITE" id="PS51387">
    <property type="entry name" value="FAD_PCMH"/>
    <property type="match status" value="1"/>
</dbReference>
<evidence type="ECO:0000259" key="6">
    <source>
        <dbReference type="PROSITE" id="PS51387"/>
    </source>
</evidence>
<gene>
    <name evidence="7" type="ORF">K458DRAFT_301305</name>
</gene>
<name>A0A6G1J5J9_9PLEO</name>
<evidence type="ECO:0000256" key="3">
    <source>
        <dbReference type="ARBA" id="ARBA00022827"/>
    </source>
</evidence>
<protein>
    <submittedName>
        <fullName evidence="7">FAD-binding domain-containing protein</fullName>
    </submittedName>
</protein>
<dbReference type="GO" id="GO:0016491">
    <property type="term" value="F:oxidoreductase activity"/>
    <property type="evidence" value="ECO:0007669"/>
    <property type="project" value="UniProtKB-KW"/>
</dbReference>
<feature type="domain" description="FAD-binding PCMH-type" evidence="6">
    <location>
        <begin position="59"/>
        <end position="229"/>
    </location>
</feature>
<keyword evidence="8" id="KW-1185">Reference proteome</keyword>
<dbReference type="EMBL" id="MU005579">
    <property type="protein sequence ID" value="KAF2685463.1"/>
    <property type="molecule type" value="Genomic_DNA"/>
</dbReference>
<keyword evidence="5" id="KW-0732">Signal</keyword>
<reference evidence="7" key="1">
    <citation type="journal article" date="2020" name="Stud. Mycol.">
        <title>101 Dothideomycetes genomes: a test case for predicting lifestyles and emergence of pathogens.</title>
        <authorList>
            <person name="Haridas S."/>
            <person name="Albert R."/>
            <person name="Binder M."/>
            <person name="Bloem J."/>
            <person name="Labutti K."/>
            <person name="Salamov A."/>
            <person name="Andreopoulos B."/>
            <person name="Baker S."/>
            <person name="Barry K."/>
            <person name="Bills G."/>
            <person name="Bluhm B."/>
            <person name="Cannon C."/>
            <person name="Castanera R."/>
            <person name="Culley D."/>
            <person name="Daum C."/>
            <person name="Ezra D."/>
            <person name="Gonzalez J."/>
            <person name="Henrissat B."/>
            <person name="Kuo A."/>
            <person name="Liang C."/>
            <person name="Lipzen A."/>
            <person name="Lutzoni F."/>
            <person name="Magnuson J."/>
            <person name="Mondo S."/>
            <person name="Nolan M."/>
            <person name="Ohm R."/>
            <person name="Pangilinan J."/>
            <person name="Park H.-J."/>
            <person name="Ramirez L."/>
            <person name="Alfaro M."/>
            <person name="Sun H."/>
            <person name="Tritt A."/>
            <person name="Yoshinaga Y."/>
            <person name="Zwiers L.-H."/>
            <person name="Turgeon B."/>
            <person name="Goodwin S."/>
            <person name="Spatafora J."/>
            <person name="Crous P."/>
            <person name="Grigoriev I."/>
        </authorList>
    </citation>
    <scope>NUCLEOTIDE SEQUENCE</scope>
    <source>
        <strain evidence="7">CBS 122367</strain>
    </source>
</reference>
<proteinExistence type="inferred from homology"/>
<sequence>MHVRASYLLSCLVTAVAAEYDSPSSSICDALASALPNSTFAPETTTYNASISSYPFAQSRLHPTCIVRPQAAEDVATAVRLLRKSRGTKFAVKGGGHNANAGFNNIEDGITIDMQSLNRVEHYADVARVGAGALWQNVYDVVGKRGHAVLGGRIGVVGVAGFVTGGGISHFSPERGWACDYVVNFQIVLANGSIVNANATSHPSLFAALKGGQNNFGVITRFDLKTFLHGPVWGGRIVYAPQVDTALATAFTDFKYNQSVHPETYDPYAAGWVTFSYNQTAKAFLNAAVLWYTKPEVKPGALKDLTSLGPQVMNGMATGPVGDSTRNASMAVKASPPNRRTIWATTTFRITPTIVHSIHTLWKSLILDLYKTYPAAGFVPELTFQALPPPPRNSTPPNSLGFSPTSTPEKDLVFLQVVFHHTDGNATTGLTEKLKEFVNLFDGLAEEEGVKSDWIYLNFAAGFQDPLRGYGEEVLKRLRKVSKRYDPEGFFQRQTAGFKLWKGNGTDQHWW</sequence>
<evidence type="ECO:0000313" key="7">
    <source>
        <dbReference type="EMBL" id="KAF2685463.1"/>
    </source>
</evidence>
<dbReference type="GO" id="GO:0071949">
    <property type="term" value="F:FAD binding"/>
    <property type="evidence" value="ECO:0007669"/>
    <property type="project" value="InterPro"/>
</dbReference>
<evidence type="ECO:0000256" key="5">
    <source>
        <dbReference type="SAM" id="SignalP"/>
    </source>
</evidence>
<keyword evidence="3" id="KW-0274">FAD</keyword>
<evidence type="ECO:0000313" key="8">
    <source>
        <dbReference type="Proteomes" id="UP000799291"/>
    </source>
</evidence>
<dbReference type="InterPro" id="IPR016169">
    <property type="entry name" value="FAD-bd_PCMH_sub2"/>
</dbReference>
<comment type="similarity">
    <text evidence="1">Belongs to the oxygen-dependent FAD-linked oxidoreductase family.</text>
</comment>
<evidence type="ECO:0000256" key="4">
    <source>
        <dbReference type="ARBA" id="ARBA00023002"/>
    </source>
</evidence>
<evidence type="ECO:0000256" key="2">
    <source>
        <dbReference type="ARBA" id="ARBA00022630"/>
    </source>
</evidence>
<dbReference type="PANTHER" id="PTHR42973">
    <property type="entry name" value="BINDING OXIDOREDUCTASE, PUTATIVE (AFU_ORTHOLOGUE AFUA_1G17690)-RELATED"/>
    <property type="match status" value="1"/>
</dbReference>
<dbReference type="Gene3D" id="3.30.465.10">
    <property type="match status" value="1"/>
</dbReference>
<dbReference type="InterPro" id="IPR050416">
    <property type="entry name" value="FAD-linked_Oxidoreductase"/>
</dbReference>
<dbReference type="OrthoDB" id="2151789at2759"/>